<keyword evidence="3" id="KW-1185">Reference proteome</keyword>
<name>A0ABD3W4K5_SINWO</name>
<feature type="compositionally biased region" description="Acidic residues" evidence="1">
    <location>
        <begin position="176"/>
        <end position="186"/>
    </location>
</feature>
<evidence type="ECO:0000256" key="1">
    <source>
        <dbReference type="SAM" id="MobiDB-lite"/>
    </source>
</evidence>
<feature type="region of interest" description="Disordered" evidence="1">
    <location>
        <begin position="99"/>
        <end position="121"/>
    </location>
</feature>
<gene>
    <name evidence="2" type="ORF">ACJMK2_041576</name>
</gene>
<evidence type="ECO:0000313" key="2">
    <source>
        <dbReference type="EMBL" id="KAL3868817.1"/>
    </source>
</evidence>
<feature type="compositionally biased region" description="Acidic residues" evidence="1">
    <location>
        <begin position="143"/>
        <end position="152"/>
    </location>
</feature>
<comment type="caution">
    <text evidence="2">The sequence shown here is derived from an EMBL/GenBank/DDBJ whole genome shotgun (WGS) entry which is preliminary data.</text>
</comment>
<sequence length="312" mass="35819">MADWYEVLWDHTVIDSYGSVAVWYKPVTVKSMVVCHEGLWDQEILDSKRPLEDPWLFGISDYWIKNLCIHIHFSLLFFSLELGVDNTSESPMYEVLQGSNDKDEEWAPQRDRTPLTCPNEDCRNAPIPEDFIYTIMPPSIPESQEEEEEDIYTDPNWDTYAEPIKTDKLANKQGQDEDEDEDEEGDVEHLDHHSINSLLDNQPGMEYNGDSGYEAESKQDVDEEDEDNTTKNIPNMSDSNHLNGFSEETSPGSPNSKDFAEQSENTTPSDIVPRLKTYDIMRYKENEDGPVFTVQSRAPVIPTRDFTNGELT</sequence>
<dbReference type="Proteomes" id="UP001634394">
    <property type="component" value="Unassembled WGS sequence"/>
</dbReference>
<protein>
    <submittedName>
        <fullName evidence="2">Uncharacterized protein</fullName>
    </submittedName>
</protein>
<accession>A0ABD3W4K5</accession>
<dbReference type="AlphaFoldDB" id="A0ABD3W4K5"/>
<reference evidence="2 3" key="1">
    <citation type="submission" date="2024-11" db="EMBL/GenBank/DDBJ databases">
        <title>Chromosome-level genome assembly of the freshwater bivalve Anodonta woodiana.</title>
        <authorList>
            <person name="Chen X."/>
        </authorList>
    </citation>
    <scope>NUCLEOTIDE SEQUENCE [LARGE SCALE GENOMIC DNA]</scope>
    <source>
        <strain evidence="2">MN2024</strain>
        <tissue evidence="2">Gills</tissue>
    </source>
</reference>
<feature type="region of interest" description="Disordered" evidence="1">
    <location>
        <begin position="141"/>
        <end position="273"/>
    </location>
</feature>
<evidence type="ECO:0000313" key="3">
    <source>
        <dbReference type="Proteomes" id="UP001634394"/>
    </source>
</evidence>
<proteinExistence type="predicted"/>
<organism evidence="2 3">
    <name type="scientific">Sinanodonta woodiana</name>
    <name type="common">Chinese pond mussel</name>
    <name type="synonym">Anodonta woodiana</name>
    <dbReference type="NCBI Taxonomy" id="1069815"/>
    <lineage>
        <taxon>Eukaryota</taxon>
        <taxon>Metazoa</taxon>
        <taxon>Spiralia</taxon>
        <taxon>Lophotrochozoa</taxon>
        <taxon>Mollusca</taxon>
        <taxon>Bivalvia</taxon>
        <taxon>Autobranchia</taxon>
        <taxon>Heteroconchia</taxon>
        <taxon>Palaeoheterodonta</taxon>
        <taxon>Unionida</taxon>
        <taxon>Unionoidea</taxon>
        <taxon>Unionidae</taxon>
        <taxon>Unioninae</taxon>
        <taxon>Sinanodonta</taxon>
    </lineage>
</organism>
<feature type="compositionally biased region" description="Polar residues" evidence="1">
    <location>
        <begin position="230"/>
        <end position="269"/>
    </location>
</feature>
<dbReference type="EMBL" id="JBJQND010000008">
    <property type="protein sequence ID" value="KAL3868817.1"/>
    <property type="molecule type" value="Genomic_DNA"/>
</dbReference>